<keyword evidence="5" id="KW-0547">Nucleotide-binding</keyword>
<feature type="transmembrane region" description="Helical" evidence="11">
    <location>
        <begin position="66"/>
        <end position="85"/>
    </location>
</feature>
<dbReference type="InterPro" id="IPR011620">
    <property type="entry name" value="Sig_transdc_His_kinase_LytS_TM"/>
</dbReference>
<dbReference type="Gene3D" id="3.30.565.10">
    <property type="entry name" value="Histidine kinase-like ATPase, C-terminal domain"/>
    <property type="match status" value="1"/>
</dbReference>
<dbReference type="InterPro" id="IPR036890">
    <property type="entry name" value="HATPase_C_sf"/>
</dbReference>
<keyword evidence="10 11" id="KW-0472">Membrane</keyword>
<dbReference type="SUPFAM" id="SSF55874">
    <property type="entry name" value="ATPase domain of HSP90 chaperone/DNA topoisomerase II/histidine kinase"/>
    <property type="match status" value="1"/>
</dbReference>
<dbReference type="InterPro" id="IPR010559">
    <property type="entry name" value="Sig_transdc_His_kin_internal"/>
</dbReference>
<organism evidence="13 14">
    <name type="scientific">Paenibacillus pseudetheri</name>
    <dbReference type="NCBI Taxonomy" id="2897682"/>
    <lineage>
        <taxon>Bacteria</taxon>
        <taxon>Bacillati</taxon>
        <taxon>Bacillota</taxon>
        <taxon>Bacilli</taxon>
        <taxon>Bacillales</taxon>
        <taxon>Paenibacillaceae</taxon>
        <taxon>Paenibacillus</taxon>
    </lineage>
</organism>
<keyword evidence="7" id="KW-0067">ATP-binding</keyword>
<accession>A0ABM9B9P2</accession>
<dbReference type="Gene3D" id="1.10.1760.20">
    <property type="match status" value="1"/>
</dbReference>
<dbReference type="InterPro" id="IPR003594">
    <property type="entry name" value="HATPase_dom"/>
</dbReference>
<gene>
    <name evidence="13" type="primary">ypdA</name>
    <name evidence="13" type="ORF">PAECIP111894_01547</name>
</gene>
<keyword evidence="4 11" id="KW-0812">Transmembrane</keyword>
<dbReference type="InterPro" id="IPR003018">
    <property type="entry name" value="GAF"/>
</dbReference>
<evidence type="ECO:0000256" key="4">
    <source>
        <dbReference type="ARBA" id="ARBA00022692"/>
    </source>
</evidence>
<sequence length="574" mass="63432">MDRGMNYLYNKSTSSPLEAETVQYTFTILLQLFERAALLLMCLFVLTRLPRFKEIFQKGTYAPQELAIATMIFSLFAIFGTYSGINVEGSLVNVRIIAIVSGGILFGPWVGLITGIISGVHRFLIDIGGVTSLPCLITSITAGIVSGVIYRRTSGERRWKAGILAGMACEALTMLLILVMAQPSSLGVDIVSKIAFPMIMSQISVGLIVMLVQSVEGEKERIAAKQSKLALDIANKTLPYFRNINPESLRTICQIIKEDIGADAVAISDTRLILAYVGVGEEDYTTTNEIISEETKVTLSSGEITIRNDDSDYVNPEIKSLIIIPLKEKGEVTGALKIYYTRAHKITYSLQAMAVGLSQMISTLMEVSRVEGIKEMANKAELKALQTSINPHFLFNALNAIASSIRINPDKARELIVNLSGYMRYNLELTDEFIDIKRELQQVQQYVEIEKARFGSRLNVLYDIDEVQVRIPSLIIQPLVENAIIHGILKVRGTGTVTISVKDQGDNVRVGIRDTGAGISEETIEKVYAGNMPENKIGLFNVHQRVKLIYGTGLTIQRLDKGTNIYFDVKKEGL</sequence>
<reference evidence="13" key="1">
    <citation type="submission" date="2021-12" db="EMBL/GenBank/DDBJ databases">
        <authorList>
            <person name="Criscuolo A."/>
        </authorList>
    </citation>
    <scope>NUCLEOTIDE SEQUENCE</scope>
    <source>
        <strain evidence="13">CIP111894</strain>
    </source>
</reference>
<evidence type="ECO:0000259" key="12">
    <source>
        <dbReference type="SMART" id="SM00387"/>
    </source>
</evidence>
<feature type="transmembrane region" description="Helical" evidence="11">
    <location>
        <begin position="21"/>
        <end position="46"/>
    </location>
</feature>
<dbReference type="Pfam" id="PF01590">
    <property type="entry name" value="GAF"/>
    <property type="match status" value="1"/>
</dbReference>
<name>A0ABM9B9P2_9BACL</name>
<dbReference type="EMBL" id="CAKMAB010000006">
    <property type="protein sequence ID" value="CAH1055395.1"/>
    <property type="molecule type" value="Genomic_DNA"/>
</dbReference>
<evidence type="ECO:0000313" key="14">
    <source>
        <dbReference type="Proteomes" id="UP000838749"/>
    </source>
</evidence>
<dbReference type="GO" id="GO:0004673">
    <property type="term" value="F:protein histidine kinase activity"/>
    <property type="evidence" value="ECO:0007669"/>
    <property type="project" value="UniProtKB-EC"/>
</dbReference>
<protein>
    <submittedName>
        <fullName evidence="13">Sensor histidine kinase YpdA</fullName>
        <ecNumber evidence="13">2.7.13.3</ecNumber>
    </submittedName>
</protein>
<feature type="domain" description="Histidine kinase/HSP90-like ATPase" evidence="12">
    <location>
        <begin position="467"/>
        <end position="573"/>
    </location>
</feature>
<keyword evidence="8 11" id="KW-1133">Transmembrane helix</keyword>
<dbReference type="InterPro" id="IPR050640">
    <property type="entry name" value="Bact_2-comp_sensor_kinase"/>
</dbReference>
<keyword evidence="14" id="KW-1185">Reference proteome</keyword>
<dbReference type="Pfam" id="PF07694">
    <property type="entry name" value="5TM-5TMR_LYT"/>
    <property type="match status" value="1"/>
</dbReference>
<dbReference type="Proteomes" id="UP000838749">
    <property type="component" value="Unassembled WGS sequence"/>
</dbReference>
<dbReference type="EC" id="2.7.13.3" evidence="13"/>
<evidence type="ECO:0000313" key="13">
    <source>
        <dbReference type="EMBL" id="CAH1055395.1"/>
    </source>
</evidence>
<evidence type="ECO:0000256" key="7">
    <source>
        <dbReference type="ARBA" id="ARBA00022840"/>
    </source>
</evidence>
<evidence type="ECO:0000256" key="8">
    <source>
        <dbReference type="ARBA" id="ARBA00022989"/>
    </source>
</evidence>
<comment type="caution">
    <text evidence="13">The sequence shown here is derived from an EMBL/GenBank/DDBJ whole genome shotgun (WGS) entry which is preliminary data.</text>
</comment>
<evidence type="ECO:0000256" key="10">
    <source>
        <dbReference type="ARBA" id="ARBA00023136"/>
    </source>
</evidence>
<dbReference type="PANTHER" id="PTHR34220">
    <property type="entry name" value="SENSOR HISTIDINE KINASE YPDA"/>
    <property type="match status" value="1"/>
</dbReference>
<dbReference type="Pfam" id="PF06580">
    <property type="entry name" value="His_kinase"/>
    <property type="match status" value="1"/>
</dbReference>
<feature type="transmembrane region" description="Helical" evidence="11">
    <location>
        <begin position="162"/>
        <end position="182"/>
    </location>
</feature>
<proteinExistence type="predicted"/>
<comment type="subcellular location">
    <subcellularLocation>
        <location evidence="1">Cell membrane</location>
        <topology evidence="1">Multi-pass membrane protein</topology>
    </subcellularLocation>
</comment>
<evidence type="ECO:0000256" key="2">
    <source>
        <dbReference type="ARBA" id="ARBA00022475"/>
    </source>
</evidence>
<keyword evidence="9" id="KW-0902">Two-component regulatory system</keyword>
<evidence type="ECO:0000256" key="5">
    <source>
        <dbReference type="ARBA" id="ARBA00022741"/>
    </source>
</evidence>
<dbReference type="Pfam" id="PF02518">
    <property type="entry name" value="HATPase_c"/>
    <property type="match status" value="1"/>
</dbReference>
<keyword evidence="6 13" id="KW-0418">Kinase</keyword>
<evidence type="ECO:0000256" key="11">
    <source>
        <dbReference type="SAM" id="Phobius"/>
    </source>
</evidence>
<dbReference type="PANTHER" id="PTHR34220:SF7">
    <property type="entry name" value="SENSOR HISTIDINE KINASE YPDA"/>
    <property type="match status" value="1"/>
</dbReference>
<evidence type="ECO:0000256" key="6">
    <source>
        <dbReference type="ARBA" id="ARBA00022777"/>
    </source>
</evidence>
<feature type="transmembrane region" description="Helical" evidence="11">
    <location>
        <begin position="194"/>
        <end position="212"/>
    </location>
</feature>
<feature type="transmembrane region" description="Helical" evidence="11">
    <location>
        <begin position="123"/>
        <end position="150"/>
    </location>
</feature>
<evidence type="ECO:0000256" key="9">
    <source>
        <dbReference type="ARBA" id="ARBA00023012"/>
    </source>
</evidence>
<dbReference type="SUPFAM" id="SSF55781">
    <property type="entry name" value="GAF domain-like"/>
    <property type="match status" value="1"/>
</dbReference>
<keyword evidence="2" id="KW-1003">Cell membrane</keyword>
<keyword evidence="3 13" id="KW-0808">Transferase</keyword>
<evidence type="ECO:0000256" key="3">
    <source>
        <dbReference type="ARBA" id="ARBA00022679"/>
    </source>
</evidence>
<feature type="transmembrane region" description="Helical" evidence="11">
    <location>
        <begin position="97"/>
        <end position="117"/>
    </location>
</feature>
<evidence type="ECO:0000256" key="1">
    <source>
        <dbReference type="ARBA" id="ARBA00004651"/>
    </source>
</evidence>
<dbReference type="SMART" id="SM00387">
    <property type="entry name" value="HATPase_c"/>
    <property type="match status" value="1"/>
</dbReference>